<dbReference type="RefSeq" id="WP_143426718.1">
    <property type="nucleotide sequence ID" value="NZ_JACHXB010000005.1"/>
</dbReference>
<keyword evidence="2" id="KW-1133">Transmembrane helix</keyword>
<evidence type="ECO:0000256" key="1">
    <source>
        <dbReference type="SAM" id="MobiDB-lite"/>
    </source>
</evidence>
<feature type="compositionally biased region" description="Pro residues" evidence="1">
    <location>
        <begin position="160"/>
        <end position="169"/>
    </location>
</feature>
<feature type="compositionally biased region" description="Pro residues" evidence="1">
    <location>
        <begin position="137"/>
        <end position="147"/>
    </location>
</feature>
<organism evidence="3 4">
    <name type="scientific">Geodermatophilus sabuli</name>
    <dbReference type="NCBI Taxonomy" id="1564158"/>
    <lineage>
        <taxon>Bacteria</taxon>
        <taxon>Bacillati</taxon>
        <taxon>Actinomycetota</taxon>
        <taxon>Actinomycetes</taxon>
        <taxon>Geodermatophilales</taxon>
        <taxon>Geodermatophilaceae</taxon>
        <taxon>Geodermatophilus</taxon>
    </lineage>
</organism>
<evidence type="ECO:0000256" key="2">
    <source>
        <dbReference type="SAM" id="Phobius"/>
    </source>
</evidence>
<gene>
    <name evidence="3" type="ORF">SAMN06893097_110239</name>
</gene>
<feature type="region of interest" description="Disordered" evidence="1">
    <location>
        <begin position="34"/>
        <end position="102"/>
    </location>
</feature>
<dbReference type="Proteomes" id="UP000219514">
    <property type="component" value="Unassembled WGS sequence"/>
</dbReference>
<sequence>MDSSAPAAVPWIVLGVAVLALAGLVPLLLTGRRSGARTPRPVREEPAVTPATRFPHDDLPGFLDAPPGTPPAPAAAPPPALPGLVGPDGPDGDDTRDRDDASAAGRALAAMAAVALLLIGALAAVAVGTRDDDVPAAEPPAASPPAAPTTAGTPTGTPLPELPGVPAEPLPGESGAGALADRSVPLGEDGVTATLGFGAIVVERHAVGVTVAEPVVSVTATGDAAAGDGAALAHVALPTWNCLADEPPADPERAGCVRSTTEYADLPSPALVVTRDDDALRLTGRFPSYTRPITTAPAYTGRVYELTVTVAPAGPVRDGRAVAEATLFLGTDRTTTTRDGLNVIRYAG</sequence>
<feature type="compositionally biased region" description="Low complexity" evidence="1">
    <location>
        <begin position="148"/>
        <end position="159"/>
    </location>
</feature>
<evidence type="ECO:0000313" key="3">
    <source>
        <dbReference type="EMBL" id="SNX98455.1"/>
    </source>
</evidence>
<reference evidence="3 4" key="1">
    <citation type="submission" date="2017-09" db="EMBL/GenBank/DDBJ databases">
        <authorList>
            <person name="Ehlers B."/>
            <person name="Leendertz F.H."/>
        </authorList>
    </citation>
    <scope>NUCLEOTIDE SEQUENCE [LARGE SCALE GENOMIC DNA]</scope>
    <source>
        <strain evidence="3 4">DSM 46844</strain>
    </source>
</reference>
<keyword evidence="4" id="KW-1185">Reference proteome</keyword>
<feature type="transmembrane region" description="Helical" evidence="2">
    <location>
        <begin position="107"/>
        <end position="127"/>
    </location>
</feature>
<dbReference type="EMBL" id="OBDO01000010">
    <property type="protein sequence ID" value="SNX98455.1"/>
    <property type="molecule type" value="Genomic_DNA"/>
</dbReference>
<proteinExistence type="predicted"/>
<keyword evidence="2" id="KW-0812">Transmembrane</keyword>
<dbReference type="OrthoDB" id="5195061at2"/>
<keyword evidence="2" id="KW-0472">Membrane</keyword>
<dbReference type="AlphaFoldDB" id="A0A285EHA1"/>
<feature type="region of interest" description="Disordered" evidence="1">
    <location>
        <begin position="132"/>
        <end position="183"/>
    </location>
</feature>
<protein>
    <submittedName>
        <fullName evidence="3">Uncharacterized protein</fullName>
    </submittedName>
</protein>
<name>A0A285EHA1_9ACTN</name>
<evidence type="ECO:0000313" key="4">
    <source>
        <dbReference type="Proteomes" id="UP000219514"/>
    </source>
</evidence>
<feature type="compositionally biased region" description="Pro residues" evidence="1">
    <location>
        <begin position="67"/>
        <end position="81"/>
    </location>
</feature>
<feature type="transmembrane region" description="Helical" evidence="2">
    <location>
        <begin position="12"/>
        <end position="30"/>
    </location>
</feature>
<accession>A0A285EHA1</accession>